<protein>
    <submittedName>
        <fullName evidence="1">Uncharacterized protein</fullName>
    </submittedName>
</protein>
<name>A0A7T8BAY8_9SPIR</name>
<evidence type="ECO:0000313" key="2">
    <source>
        <dbReference type="Proteomes" id="UP000595917"/>
    </source>
</evidence>
<evidence type="ECO:0000313" key="1">
    <source>
        <dbReference type="EMBL" id="QQO09500.1"/>
    </source>
</evidence>
<dbReference type="AlphaFoldDB" id="A0A7T8BAY8"/>
<proteinExistence type="predicted"/>
<reference evidence="1" key="1">
    <citation type="submission" date="2021-01" db="EMBL/GenBank/DDBJ databases">
        <title>Description of Breznakiella homolactica.</title>
        <authorList>
            <person name="Song Y."/>
            <person name="Brune A."/>
        </authorList>
    </citation>
    <scope>NUCLEOTIDE SEQUENCE</scope>
    <source>
        <strain evidence="1">RmG30</strain>
    </source>
</reference>
<organism evidence="1 2">
    <name type="scientific">Breznakiella homolactica</name>
    <dbReference type="NCBI Taxonomy" id="2798577"/>
    <lineage>
        <taxon>Bacteria</taxon>
        <taxon>Pseudomonadati</taxon>
        <taxon>Spirochaetota</taxon>
        <taxon>Spirochaetia</taxon>
        <taxon>Spirochaetales</taxon>
        <taxon>Breznakiellaceae</taxon>
        <taxon>Breznakiella</taxon>
    </lineage>
</organism>
<dbReference type="EMBL" id="CP067089">
    <property type="protein sequence ID" value="QQO09500.1"/>
    <property type="molecule type" value="Genomic_DNA"/>
</dbReference>
<dbReference type="KEGG" id="bhc:JFL75_00850"/>
<sequence>MDPVQGGLIQGGPVRASGTGIVERKQIFVIFRIPLPYKRGIKNNYFHPEGTIGNGDMALKIVYEKYIPAGKGILPVLDIVYPRSRGDQIYFQTIMDMEIRFPESALGIQDGKGKFRRKVKILFPNRVYGNSDPPAMANRRNLPERRRAFRTGSGVLYF</sequence>
<keyword evidence="2" id="KW-1185">Reference proteome</keyword>
<dbReference type="Proteomes" id="UP000595917">
    <property type="component" value="Chromosome"/>
</dbReference>
<accession>A0A7T8BAY8</accession>
<gene>
    <name evidence="1" type="ORF">JFL75_00850</name>
</gene>